<evidence type="ECO:0000313" key="2">
    <source>
        <dbReference type="Proteomes" id="UP000027120"/>
    </source>
</evidence>
<dbReference type="Proteomes" id="UP000027120">
    <property type="component" value="Unassembled WGS sequence"/>
</dbReference>
<feature type="non-terminal residue" evidence="1">
    <location>
        <position position="1"/>
    </location>
</feature>
<dbReference type="EMBL" id="KK785021">
    <property type="protein sequence ID" value="KDO53142.1"/>
    <property type="molecule type" value="Genomic_DNA"/>
</dbReference>
<keyword evidence="2" id="KW-1185">Reference proteome</keyword>
<reference evidence="1 2" key="1">
    <citation type="submission" date="2014-04" db="EMBL/GenBank/DDBJ databases">
        <authorList>
            <consortium name="International Citrus Genome Consortium"/>
            <person name="Gmitter F."/>
            <person name="Chen C."/>
            <person name="Farmerie W."/>
            <person name="Harkins T."/>
            <person name="Desany B."/>
            <person name="Mohiuddin M."/>
            <person name="Kodira C."/>
            <person name="Borodovsky M."/>
            <person name="Lomsadze A."/>
            <person name="Burns P."/>
            <person name="Jenkins J."/>
            <person name="Prochnik S."/>
            <person name="Shu S."/>
            <person name="Chapman J."/>
            <person name="Pitluck S."/>
            <person name="Schmutz J."/>
            <person name="Rokhsar D."/>
        </authorList>
    </citation>
    <scope>NUCLEOTIDE SEQUENCE</scope>
</reference>
<gene>
    <name evidence="1" type="ORF">CISIN_1g0373391mg</name>
</gene>
<accession>A0A067EPM2</accession>
<dbReference type="AlphaFoldDB" id="A0A067EPM2"/>
<evidence type="ECO:0000313" key="1">
    <source>
        <dbReference type="EMBL" id="KDO53142.1"/>
    </source>
</evidence>
<name>A0A067EPM2_CITSI</name>
<sequence>DIQCQGHELKDAPAPVGYH</sequence>
<proteinExistence type="predicted"/>
<organism evidence="1 2">
    <name type="scientific">Citrus sinensis</name>
    <name type="common">Sweet orange</name>
    <name type="synonym">Citrus aurantium var. sinensis</name>
    <dbReference type="NCBI Taxonomy" id="2711"/>
    <lineage>
        <taxon>Eukaryota</taxon>
        <taxon>Viridiplantae</taxon>
        <taxon>Streptophyta</taxon>
        <taxon>Embryophyta</taxon>
        <taxon>Tracheophyta</taxon>
        <taxon>Spermatophyta</taxon>
        <taxon>Magnoliopsida</taxon>
        <taxon>eudicotyledons</taxon>
        <taxon>Gunneridae</taxon>
        <taxon>Pentapetalae</taxon>
        <taxon>rosids</taxon>
        <taxon>malvids</taxon>
        <taxon>Sapindales</taxon>
        <taxon>Rutaceae</taxon>
        <taxon>Aurantioideae</taxon>
        <taxon>Citrus</taxon>
    </lineage>
</organism>
<protein>
    <submittedName>
        <fullName evidence="1">Uncharacterized protein</fullName>
    </submittedName>
</protein>